<dbReference type="KEGG" id="kse:Ksed_05100"/>
<evidence type="ECO:0000256" key="4">
    <source>
        <dbReference type="ARBA" id="ARBA00021735"/>
    </source>
</evidence>
<dbReference type="RefSeq" id="WP_012801998.1">
    <property type="nucleotide sequence ID" value="NC_013169.1"/>
</dbReference>
<dbReference type="Pfam" id="PF01329">
    <property type="entry name" value="Pterin_4a"/>
    <property type="match status" value="1"/>
</dbReference>
<dbReference type="STRING" id="478801.Ksed_05100"/>
<name>C7NL38_KYTSD</name>
<dbReference type="InterPro" id="IPR023393">
    <property type="entry name" value="START-like_dom_sf"/>
</dbReference>
<proteinExistence type="inferred from homology"/>
<dbReference type="PANTHER" id="PTHR12599:SF0">
    <property type="entry name" value="PTERIN-4-ALPHA-CARBINOLAMINE DEHYDRATASE"/>
    <property type="match status" value="1"/>
</dbReference>
<protein>
    <recommendedName>
        <fullName evidence="4">Putative pterin-4-alpha-carbinolamine dehydratase</fullName>
        <ecNumber evidence="3">4.2.1.96</ecNumber>
    </recommendedName>
</protein>
<dbReference type="InterPro" id="IPR001533">
    <property type="entry name" value="Pterin_deHydtase"/>
</dbReference>
<dbReference type="HOGENOM" id="CLU_1127926_0_0_11"/>
<gene>
    <name evidence="6" type="ordered locus">Ksed_05100</name>
</gene>
<sequence length="246" mass="26947">MDADLPALLTPEWRELEGRLTTAFVPRDYATATAFVAAIAAAAEEADHHPEVTLAPGRVVVATHSHDAGAVTERDHRLARRIDEIAAARGVAGDPERFHRASVWVPVTPDEAYALVSDVTRTGQWSPTCRACRWTDPDHRGVGATFEGDNQTPERQWTTTSTVVTADPGRRFAWQVNQGFVEWGFTLTPAAQDGTLLTQTWHFTRTGRAGFDEKWGVDAVAQADQRERQAHADMPVTLARIAAALS</sequence>
<evidence type="ECO:0000256" key="2">
    <source>
        <dbReference type="ARBA" id="ARBA00006472"/>
    </source>
</evidence>
<dbReference type="GO" id="GO:0008124">
    <property type="term" value="F:4-alpha-hydroxytetrahydrobiopterin dehydratase activity"/>
    <property type="evidence" value="ECO:0007669"/>
    <property type="project" value="UniProtKB-EC"/>
</dbReference>
<dbReference type="GO" id="GO:0006729">
    <property type="term" value="P:tetrahydrobiopterin biosynthetic process"/>
    <property type="evidence" value="ECO:0007669"/>
    <property type="project" value="InterPro"/>
</dbReference>
<dbReference type="EC" id="4.2.1.96" evidence="3"/>
<dbReference type="InterPro" id="IPR019587">
    <property type="entry name" value="Polyketide_cyclase/dehydratase"/>
</dbReference>
<evidence type="ECO:0000256" key="5">
    <source>
        <dbReference type="ARBA" id="ARBA00023239"/>
    </source>
</evidence>
<dbReference type="EMBL" id="CP001686">
    <property type="protein sequence ID" value="ACV05580.1"/>
    <property type="molecule type" value="Genomic_DNA"/>
</dbReference>
<keyword evidence="5" id="KW-0456">Lyase</keyword>
<dbReference type="PANTHER" id="PTHR12599">
    <property type="entry name" value="PTERIN-4-ALPHA-CARBINOLAMINE DEHYDRATASE"/>
    <property type="match status" value="1"/>
</dbReference>
<dbReference type="SUPFAM" id="SSF55248">
    <property type="entry name" value="PCD-like"/>
    <property type="match status" value="1"/>
</dbReference>
<dbReference type="Pfam" id="PF10604">
    <property type="entry name" value="Polyketide_cyc2"/>
    <property type="match status" value="1"/>
</dbReference>
<dbReference type="Gene3D" id="3.30.530.20">
    <property type="match status" value="1"/>
</dbReference>
<dbReference type="AlphaFoldDB" id="C7NL38"/>
<keyword evidence="7" id="KW-1185">Reference proteome</keyword>
<accession>C7NL38</accession>
<evidence type="ECO:0000256" key="1">
    <source>
        <dbReference type="ARBA" id="ARBA00001554"/>
    </source>
</evidence>
<comment type="catalytic activity">
    <reaction evidence="1">
        <text>(4aS,6R)-4a-hydroxy-L-erythro-5,6,7,8-tetrahydrobiopterin = (6R)-L-erythro-6,7-dihydrobiopterin + H2O</text>
        <dbReference type="Rhea" id="RHEA:11920"/>
        <dbReference type="ChEBI" id="CHEBI:15377"/>
        <dbReference type="ChEBI" id="CHEBI:15642"/>
        <dbReference type="ChEBI" id="CHEBI:43120"/>
        <dbReference type="EC" id="4.2.1.96"/>
    </reaction>
</comment>
<dbReference type="Proteomes" id="UP000006666">
    <property type="component" value="Chromosome"/>
</dbReference>
<dbReference type="CDD" id="cd07812">
    <property type="entry name" value="SRPBCC"/>
    <property type="match status" value="1"/>
</dbReference>
<evidence type="ECO:0000256" key="3">
    <source>
        <dbReference type="ARBA" id="ARBA00013252"/>
    </source>
</evidence>
<dbReference type="SUPFAM" id="SSF55961">
    <property type="entry name" value="Bet v1-like"/>
    <property type="match status" value="1"/>
</dbReference>
<evidence type="ECO:0000313" key="6">
    <source>
        <dbReference type="EMBL" id="ACV05580.1"/>
    </source>
</evidence>
<reference evidence="6 7" key="1">
    <citation type="journal article" date="2009" name="Stand. Genomic Sci.">
        <title>Complete genome sequence of Kytococcus sedentarius type strain (541).</title>
        <authorList>
            <person name="Sims D."/>
            <person name="Brettin T."/>
            <person name="Detter J.C."/>
            <person name="Han C."/>
            <person name="Lapidus A."/>
            <person name="Copeland A."/>
            <person name="Glavina Del Rio T."/>
            <person name="Nolan M."/>
            <person name="Chen F."/>
            <person name="Lucas S."/>
            <person name="Tice H."/>
            <person name="Cheng J.F."/>
            <person name="Bruce D."/>
            <person name="Goodwin L."/>
            <person name="Pitluck S."/>
            <person name="Ovchinnikova G."/>
            <person name="Pati A."/>
            <person name="Ivanova N."/>
            <person name="Mavrommatis K."/>
            <person name="Chen A."/>
            <person name="Palaniappan K."/>
            <person name="D'haeseleer P."/>
            <person name="Chain P."/>
            <person name="Bristow J."/>
            <person name="Eisen J.A."/>
            <person name="Markowitz V."/>
            <person name="Hugenholtz P."/>
            <person name="Schneider S."/>
            <person name="Goker M."/>
            <person name="Pukall R."/>
            <person name="Kyrpides N.C."/>
            <person name="Klenk H.P."/>
        </authorList>
    </citation>
    <scope>NUCLEOTIDE SEQUENCE [LARGE SCALE GENOMIC DNA]</scope>
    <source>
        <strain evidence="7">ATCC 14392 / DSM 20547 / JCM 11482 / CCUG 33030 / NBRC 15357 / NCTC 11040 / CCM 314 / 541</strain>
    </source>
</reference>
<dbReference type="InterPro" id="IPR036428">
    <property type="entry name" value="PCD_sf"/>
</dbReference>
<organism evidence="6 7">
    <name type="scientific">Kytococcus sedentarius (strain ATCC 14392 / DSM 20547 / JCM 11482 / CCUG 33030 / NBRC 15357 / NCTC 11040 / CCM 314 / 541)</name>
    <name type="common">Micrococcus sedentarius</name>
    <dbReference type="NCBI Taxonomy" id="478801"/>
    <lineage>
        <taxon>Bacteria</taxon>
        <taxon>Bacillati</taxon>
        <taxon>Actinomycetota</taxon>
        <taxon>Actinomycetes</taxon>
        <taxon>Micrococcales</taxon>
        <taxon>Kytococcaceae</taxon>
        <taxon>Kytococcus</taxon>
    </lineage>
</organism>
<comment type="similarity">
    <text evidence="2">Belongs to the pterin-4-alpha-carbinolamine dehydratase family.</text>
</comment>
<evidence type="ECO:0000313" key="7">
    <source>
        <dbReference type="Proteomes" id="UP000006666"/>
    </source>
</evidence>
<dbReference type="eggNOG" id="COG2154">
    <property type="taxonomic scope" value="Bacteria"/>
</dbReference>
<dbReference type="Gene3D" id="3.30.1360.20">
    <property type="entry name" value="Transcriptional coactivator/pterin dehydratase"/>
    <property type="match status" value="1"/>
</dbReference>